<dbReference type="RefSeq" id="WP_073443812.1">
    <property type="nucleotide sequence ID" value="NZ_LJSN01000002.1"/>
</dbReference>
<gene>
    <name evidence="3" type="ORF">AOB60_03630</name>
</gene>
<protein>
    <submittedName>
        <fullName evidence="3">Uncharacterized protein</fullName>
    </submittedName>
</protein>
<feature type="region of interest" description="Disordered" evidence="1">
    <location>
        <begin position="15"/>
        <end position="36"/>
    </location>
</feature>
<dbReference type="Proteomes" id="UP000236047">
    <property type="component" value="Unassembled WGS sequence"/>
</dbReference>
<evidence type="ECO:0000256" key="2">
    <source>
        <dbReference type="SAM" id="Phobius"/>
    </source>
</evidence>
<evidence type="ECO:0000313" key="3">
    <source>
        <dbReference type="EMBL" id="PNE40120.1"/>
    </source>
</evidence>
<accession>A0A2N8PGH4</accession>
<proteinExistence type="predicted"/>
<name>A0A2N8PGH4_STRNR</name>
<comment type="caution">
    <text evidence="3">The sequence shown here is derived from an EMBL/GenBank/DDBJ whole genome shotgun (WGS) entry which is preliminary data.</text>
</comment>
<keyword evidence="2" id="KW-0472">Membrane</keyword>
<dbReference type="AlphaFoldDB" id="A0A2N8PGH4"/>
<keyword evidence="2" id="KW-1133">Transmembrane helix</keyword>
<organism evidence="3 4">
    <name type="scientific">Streptomyces noursei</name>
    <name type="common">Streptomyces albulus</name>
    <dbReference type="NCBI Taxonomy" id="1971"/>
    <lineage>
        <taxon>Bacteria</taxon>
        <taxon>Bacillati</taxon>
        <taxon>Actinomycetota</taxon>
        <taxon>Actinomycetes</taxon>
        <taxon>Kitasatosporales</taxon>
        <taxon>Streptomycetaceae</taxon>
        <taxon>Streptomyces</taxon>
    </lineage>
</organism>
<feature type="transmembrane region" description="Helical" evidence="2">
    <location>
        <begin position="44"/>
        <end position="68"/>
    </location>
</feature>
<feature type="compositionally biased region" description="Polar residues" evidence="1">
    <location>
        <begin position="16"/>
        <end position="27"/>
    </location>
</feature>
<keyword evidence="4" id="KW-1185">Reference proteome</keyword>
<dbReference type="EMBL" id="LJSN01000002">
    <property type="protein sequence ID" value="PNE40120.1"/>
    <property type="molecule type" value="Genomic_DNA"/>
</dbReference>
<keyword evidence="2" id="KW-0812">Transmembrane</keyword>
<evidence type="ECO:0000256" key="1">
    <source>
        <dbReference type="SAM" id="MobiDB-lite"/>
    </source>
</evidence>
<sequence length="83" mass="9380">MTQDTEDLLRTALHNLASSMPDASQTSYRKEQMSWRRREYRRRCVVAILVFVIVAVACTIGLVTLSGASPDTHVIFNRQTAQP</sequence>
<evidence type="ECO:0000313" key="4">
    <source>
        <dbReference type="Proteomes" id="UP000236047"/>
    </source>
</evidence>
<reference evidence="4" key="1">
    <citation type="submission" date="2015-09" db="EMBL/GenBank/DDBJ databases">
        <authorList>
            <person name="Graham D.E."/>
            <person name="Mahan K.M."/>
            <person name="Klingeman D.M."/>
            <person name="Fida T."/>
            <person name="Giannone R.J."/>
            <person name="Hettich R.L."/>
            <person name="Parry R.J."/>
            <person name="Spain J.C."/>
        </authorList>
    </citation>
    <scope>NUCLEOTIDE SEQUENCE [LARGE SCALE GENOMIC DNA]</scope>
    <source>
        <strain evidence="4">JCM 4701</strain>
    </source>
</reference>